<keyword evidence="8" id="KW-1185">Reference proteome</keyword>
<feature type="domain" description="HTH CENPB-type" evidence="6">
    <location>
        <begin position="108"/>
        <end position="185"/>
    </location>
</feature>
<proteinExistence type="predicted"/>
<dbReference type="Gene3D" id="1.10.10.60">
    <property type="entry name" value="Homeodomain-like"/>
    <property type="match status" value="1"/>
</dbReference>
<keyword evidence="3 4" id="KW-0539">Nucleus</keyword>
<evidence type="ECO:0000313" key="7">
    <source>
        <dbReference type="EMBL" id="CAH1964164.1"/>
    </source>
</evidence>
<reference evidence="7" key="1">
    <citation type="submission" date="2022-03" db="EMBL/GenBank/DDBJ databases">
        <authorList>
            <person name="Sayadi A."/>
        </authorList>
    </citation>
    <scope>NUCLEOTIDE SEQUENCE</scope>
</reference>
<evidence type="ECO:0000256" key="1">
    <source>
        <dbReference type="ARBA" id="ARBA00004123"/>
    </source>
</evidence>
<dbReference type="InterPro" id="IPR009057">
    <property type="entry name" value="Homeodomain-like_sf"/>
</dbReference>
<evidence type="ECO:0000313" key="8">
    <source>
        <dbReference type="Proteomes" id="UP001152888"/>
    </source>
</evidence>
<sequence length="251" mass="28874">MSVGSVHSTLHELKLYPYRIEVRPELKPPETTLVGHNFVAGLIFLCTKMPKQGIKRKQWDKEAMVRAVQAVKNKEMGYQKASQIFQVPKGTIERYVKDARSVHELASTSLGRKPALTCEMEKMLAEYCIQMEKKFYGLRWQDVKHMAFQLAIRNGLRHPFSQRTGSTGKKWLRGFLARHPELSARTPQAVSAARVKGFNAESVTQFFDIYEKELEKIHHSPHRLFNVDETGITVVQHKQSKVLSSKRKKQV</sequence>
<dbReference type="Proteomes" id="UP001152888">
    <property type="component" value="Unassembled WGS sequence"/>
</dbReference>
<dbReference type="PROSITE" id="PS50960">
    <property type="entry name" value="HTH_PSQ"/>
    <property type="match status" value="1"/>
</dbReference>
<dbReference type="GO" id="GO:0003677">
    <property type="term" value="F:DNA binding"/>
    <property type="evidence" value="ECO:0007669"/>
    <property type="project" value="UniProtKB-UniRule"/>
</dbReference>
<dbReference type="AlphaFoldDB" id="A0A9P0P2F6"/>
<evidence type="ECO:0000256" key="2">
    <source>
        <dbReference type="ARBA" id="ARBA00023125"/>
    </source>
</evidence>
<feature type="domain" description="HTH psq-type" evidence="5">
    <location>
        <begin position="50"/>
        <end position="102"/>
    </location>
</feature>
<comment type="subcellular location">
    <subcellularLocation>
        <location evidence="1 4">Nucleus</location>
    </subcellularLocation>
</comment>
<comment type="caution">
    <text evidence="7">The sequence shown here is derived from an EMBL/GenBank/DDBJ whole genome shotgun (WGS) entry which is preliminary data.</text>
</comment>
<organism evidence="7 8">
    <name type="scientific">Acanthoscelides obtectus</name>
    <name type="common">Bean weevil</name>
    <name type="synonym">Bruchus obtectus</name>
    <dbReference type="NCBI Taxonomy" id="200917"/>
    <lineage>
        <taxon>Eukaryota</taxon>
        <taxon>Metazoa</taxon>
        <taxon>Ecdysozoa</taxon>
        <taxon>Arthropoda</taxon>
        <taxon>Hexapoda</taxon>
        <taxon>Insecta</taxon>
        <taxon>Pterygota</taxon>
        <taxon>Neoptera</taxon>
        <taxon>Endopterygota</taxon>
        <taxon>Coleoptera</taxon>
        <taxon>Polyphaga</taxon>
        <taxon>Cucujiformia</taxon>
        <taxon>Chrysomeloidea</taxon>
        <taxon>Chrysomelidae</taxon>
        <taxon>Bruchinae</taxon>
        <taxon>Bruchini</taxon>
        <taxon>Acanthoscelides</taxon>
    </lineage>
</organism>
<dbReference type="EMBL" id="CAKOFQ010006713">
    <property type="protein sequence ID" value="CAH1964164.1"/>
    <property type="molecule type" value="Genomic_DNA"/>
</dbReference>
<gene>
    <name evidence="7" type="ORF">ACAOBT_LOCUS5629</name>
</gene>
<evidence type="ECO:0000259" key="6">
    <source>
        <dbReference type="PROSITE" id="PS51253"/>
    </source>
</evidence>
<dbReference type="Pfam" id="PF03221">
    <property type="entry name" value="HTH_Tnp_Tc5"/>
    <property type="match status" value="1"/>
</dbReference>
<feature type="DNA-binding region" description="H-T-H motif" evidence="4">
    <location>
        <begin position="78"/>
        <end position="98"/>
    </location>
</feature>
<evidence type="ECO:0000259" key="5">
    <source>
        <dbReference type="PROSITE" id="PS50960"/>
    </source>
</evidence>
<protein>
    <recommendedName>
        <fullName evidence="9">HTH CENPB-type domain-containing protein</fullName>
    </recommendedName>
</protein>
<dbReference type="InterPro" id="IPR006600">
    <property type="entry name" value="HTH_CenpB_DNA-bd_dom"/>
</dbReference>
<dbReference type="OrthoDB" id="6766699at2759"/>
<dbReference type="Pfam" id="PF05225">
    <property type="entry name" value="HTH_psq"/>
    <property type="match status" value="1"/>
</dbReference>
<name>A0A9P0P2F6_ACAOB</name>
<accession>A0A9P0P2F6</accession>
<dbReference type="PROSITE" id="PS51253">
    <property type="entry name" value="HTH_CENPB"/>
    <property type="match status" value="1"/>
</dbReference>
<evidence type="ECO:0000256" key="3">
    <source>
        <dbReference type="ARBA" id="ARBA00023242"/>
    </source>
</evidence>
<dbReference type="SUPFAM" id="SSF46689">
    <property type="entry name" value="Homeodomain-like"/>
    <property type="match status" value="1"/>
</dbReference>
<evidence type="ECO:0008006" key="9">
    <source>
        <dbReference type="Google" id="ProtNLM"/>
    </source>
</evidence>
<dbReference type="InterPro" id="IPR007889">
    <property type="entry name" value="HTH_Psq"/>
</dbReference>
<evidence type="ECO:0000256" key="4">
    <source>
        <dbReference type="PROSITE-ProRule" id="PRU00320"/>
    </source>
</evidence>
<dbReference type="GO" id="GO:0005634">
    <property type="term" value="C:nucleus"/>
    <property type="evidence" value="ECO:0007669"/>
    <property type="project" value="UniProtKB-SubCell"/>
</dbReference>
<keyword evidence="2 4" id="KW-0238">DNA-binding</keyword>